<evidence type="ECO:0000313" key="2">
    <source>
        <dbReference type="EMBL" id="PNY23943.1"/>
    </source>
</evidence>
<reference evidence="2 3" key="1">
    <citation type="submission" date="2017-08" db="EMBL/GenBank/DDBJ databases">
        <title>Harnessing the power of phylogenomics to disentangle the directionality and signatures of interkingdom host jumping in the parasitic fungal genus Tolypocladium.</title>
        <authorList>
            <person name="Quandt C.A."/>
            <person name="Patterson W."/>
            <person name="Spatafora J.W."/>
        </authorList>
    </citation>
    <scope>NUCLEOTIDE SEQUENCE [LARGE SCALE GENOMIC DNA]</scope>
    <source>
        <strain evidence="2 3">CBS 113982</strain>
    </source>
</reference>
<feature type="region of interest" description="Disordered" evidence="1">
    <location>
        <begin position="1"/>
        <end position="140"/>
    </location>
</feature>
<protein>
    <submittedName>
        <fullName evidence="2">Uncharacterized protein</fullName>
    </submittedName>
</protein>
<feature type="compositionally biased region" description="Polar residues" evidence="1">
    <location>
        <begin position="9"/>
        <end position="24"/>
    </location>
</feature>
<evidence type="ECO:0000313" key="3">
    <source>
        <dbReference type="Proteomes" id="UP000236621"/>
    </source>
</evidence>
<accession>A0A2K3Q901</accession>
<keyword evidence="3" id="KW-1185">Reference proteome</keyword>
<proteinExistence type="predicted"/>
<sequence length="377" mass="42523">RAQSRRGRNYQSLPSIAARQQANDARQLWGAASSTPWTHTAGRDISSPQTHDPAQSPLRIAGSHGRPPLRCPAHHAQPARPDPRPRRLHHRRALLQDAAPRRRPRARRVPQARRQQGPRHRHRRRLVGRQGAPDPQARQLAVRRRRLLPLLHPRDERLPHHPRLQCPQRLPLHHLWRDGLDPRPEHRHLGPRAQLQRPRGHGRRAGRGAGGERRAPVRRERAGYEDAGLPAGGCRCPRRREQAAADPGHLATGRNRSAQRFCRVQLSGRLADAHLHHPPGGRRQADPVRLHLRLRPQRHPRAADDVLLERAVGKGQGQAQGGSRPGQGQLDVDVYADADEGPDNPAPRLERLRPGLFAPGLEPRCIGYYHLLICKKP</sequence>
<gene>
    <name evidence="2" type="ORF">TCAP_06117</name>
</gene>
<organism evidence="2 3">
    <name type="scientific">Tolypocladium capitatum</name>
    <dbReference type="NCBI Taxonomy" id="45235"/>
    <lineage>
        <taxon>Eukaryota</taxon>
        <taxon>Fungi</taxon>
        <taxon>Dikarya</taxon>
        <taxon>Ascomycota</taxon>
        <taxon>Pezizomycotina</taxon>
        <taxon>Sordariomycetes</taxon>
        <taxon>Hypocreomycetidae</taxon>
        <taxon>Hypocreales</taxon>
        <taxon>Ophiocordycipitaceae</taxon>
        <taxon>Tolypocladium</taxon>
    </lineage>
</organism>
<comment type="caution">
    <text evidence="2">The sequence shown here is derived from an EMBL/GenBank/DDBJ whole genome shotgun (WGS) entry which is preliminary data.</text>
</comment>
<name>A0A2K3Q901_9HYPO</name>
<dbReference type="AlphaFoldDB" id="A0A2K3Q901"/>
<evidence type="ECO:0000256" key="1">
    <source>
        <dbReference type="SAM" id="MobiDB-lite"/>
    </source>
</evidence>
<dbReference type="Proteomes" id="UP000236621">
    <property type="component" value="Unassembled WGS sequence"/>
</dbReference>
<dbReference type="EMBL" id="NRSZ01001005">
    <property type="protein sequence ID" value="PNY23943.1"/>
    <property type="molecule type" value="Genomic_DNA"/>
</dbReference>
<feature type="compositionally biased region" description="Basic residues" evidence="1">
    <location>
        <begin position="101"/>
        <end position="127"/>
    </location>
</feature>
<feature type="region of interest" description="Disordered" evidence="1">
    <location>
        <begin position="183"/>
        <end position="218"/>
    </location>
</feature>
<feature type="non-terminal residue" evidence="2">
    <location>
        <position position="1"/>
    </location>
</feature>